<reference evidence="9" key="2">
    <citation type="submission" date="2015-03" db="UniProtKB">
        <authorList>
            <consortium name="EnsemblPlants"/>
        </authorList>
    </citation>
    <scope>IDENTIFICATION</scope>
</reference>
<dbReference type="FunFam" id="2.40.30.270:FF:000003">
    <property type="entry name" value="DNA-binding protein SMUBP-2 isoform X2"/>
    <property type="match status" value="1"/>
</dbReference>
<protein>
    <recommendedName>
        <fullName evidence="8">Helicase ATP-binding domain-containing protein</fullName>
    </recommendedName>
</protein>
<comment type="similarity">
    <text evidence="1">Belongs to the DNA2/NAM7 helicase family.</text>
</comment>
<keyword evidence="2" id="KW-0547">Nucleotide-binding</keyword>
<feature type="region of interest" description="Disordered" evidence="7">
    <location>
        <begin position="1002"/>
        <end position="1022"/>
    </location>
</feature>
<dbReference type="SUPFAM" id="SSF52540">
    <property type="entry name" value="P-loop containing nucleoside triphosphate hydrolases"/>
    <property type="match status" value="1"/>
</dbReference>
<dbReference type="HOGENOM" id="CLU_001666_8_1_1"/>
<dbReference type="Proteomes" id="UP000026960">
    <property type="component" value="Chromosome 9"/>
</dbReference>
<dbReference type="EnsemblPlants" id="OBART09G01400.1">
    <property type="protein sequence ID" value="OBART09G01400.1"/>
    <property type="gene ID" value="OBART09G01400"/>
</dbReference>
<evidence type="ECO:0000256" key="6">
    <source>
        <dbReference type="ARBA" id="ARBA00048432"/>
    </source>
</evidence>
<keyword evidence="5" id="KW-0067">ATP-binding</keyword>
<name>A0A0D3H3V1_9ORYZ</name>
<dbReference type="Pfam" id="PF13086">
    <property type="entry name" value="AAA_11"/>
    <property type="match status" value="1"/>
</dbReference>
<dbReference type="GO" id="GO:0016787">
    <property type="term" value="F:hydrolase activity"/>
    <property type="evidence" value="ECO:0007669"/>
    <property type="project" value="UniProtKB-KW"/>
</dbReference>
<feature type="domain" description="Helicase ATP-binding" evidence="8">
    <location>
        <begin position="542"/>
        <end position="794"/>
    </location>
</feature>
<keyword evidence="3" id="KW-0378">Hydrolase</keyword>
<feature type="compositionally biased region" description="Basic residues" evidence="7">
    <location>
        <begin position="125"/>
        <end position="137"/>
    </location>
</feature>
<reference evidence="9" key="1">
    <citation type="journal article" date="2009" name="Rice">
        <title>De Novo Next Generation Sequencing of Plant Genomes.</title>
        <authorList>
            <person name="Rounsley S."/>
            <person name="Marri P.R."/>
            <person name="Yu Y."/>
            <person name="He R."/>
            <person name="Sisneros N."/>
            <person name="Goicoechea J.L."/>
            <person name="Lee S.J."/>
            <person name="Angelova A."/>
            <person name="Kudrna D."/>
            <person name="Luo M."/>
            <person name="Affourtit J."/>
            <person name="Desany B."/>
            <person name="Knight J."/>
            <person name="Niazi F."/>
            <person name="Egholm M."/>
            <person name="Wing R.A."/>
        </authorList>
    </citation>
    <scope>NUCLEOTIDE SEQUENCE [LARGE SCALE GENOMIC DNA]</scope>
    <source>
        <strain evidence="9">cv. IRGC 105608</strain>
    </source>
</reference>
<dbReference type="PANTHER" id="PTHR43788">
    <property type="entry name" value="DNA2/NAM7 HELICASE FAMILY MEMBER"/>
    <property type="match status" value="1"/>
</dbReference>
<dbReference type="AlphaFoldDB" id="A0A0D3H3V1"/>
<dbReference type="Pfam" id="PF13087">
    <property type="entry name" value="AAA_12"/>
    <property type="match status" value="1"/>
</dbReference>
<dbReference type="STRING" id="65489.A0A0D3H3V1"/>
<dbReference type="Gene3D" id="3.40.50.300">
    <property type="entry name" value="P-loop containing nucleotide triphosphate hydrolases"/>
    <property type="match status" value="2"/>
</dbReference>
<dbReference type="InterPro" id="IPR041679">
    <property type="entry name" value="DNA2/NAM7-like_C"/>
</dbReference>
<keyword evidence="10" id="KW-1185">Reference proteome</keyword>
<proteinExistence type="inferred from homology"/>
<dbReference type="CDD" id="cd18044">
    <property type="entry name" value="DEXXQc_SMUBP2"/>
    <property type="match status" value="1"/>
</dbReference>
<evidence type="ECO:0000313" key="10">
    <source>
        <dbReference type="Proteomes" id="UP000026960"/>
    </source>
</evidence>
<evidence type="ECO:0000259" key="8">
    <source>
        <dbReference type="SMART" id="SM00487"/>
    </source>
</evidence>
<evidence type="ECO:0000256" key="3">
    <source>
        <dbReference type="ARBA" id="ARBA00022801"/>
    </source>
</evidence>
<dbReference type="SMART" id="SM00487">
    <property type="entry name" value="DEXDc"/>
    <property type="match status" value="1"/>
</dbReference>
<dbReference type="GO" id="GO:0005524">
    <property type="term" value="F:ATP binding"/>
    <property type="evidence" value="ECO:0007669"/>
    <property type="project" value="UniProtKB-KW"/>
</dbReference>
<evidence type="ECO:0000256" key="4">
    <source>
        <dbReference type="ARBA" id="ARBA00022806"/>
    </source>
</evidence>
<evidence type="ECO:0000256" key="1">
    <source>
        <dbReference type="ARBA" id="ARBA00007913"/>
    </source>
</evidence>
<dbReference type="Gene3D" id="2.40.30.270">
    <property type="match status" value="1"/>
</dbReference>
<feature type="region of interest" description="Disordered" evidence="7">
    <location>
        <begin position="104"/>
        <end position="144"/>
    </location>
</feature>
<dbReference type="Gramene" id="OBART09G01400.1">
    <property type="protein sequence ID" value="OBART09G01400.1"/>
    <property type="gene ID" value="OBART09G01400"/>
</dbReference>
<dbReference type="InterPro" id="IPR048761">
    <property type="entry name" value="SMUBP-2_HCS1_1B"/>
</dbReference>
<dbReference type="CDD" id="cd18808">
    <property type="entry name" value="SF1_C_Upf1"/>
    <property type="match status" value="1"/>
</dbReference>
<sequence length="1022" mass="112496">MAHRGGRFLEVAGVAVRPAADGKALLPLLPGAAPSPVLPSWDPTAATPCSFFSSRATALHLRRRELKLLPFPSFPCSSSSAPNTCSQQSHLLLVSSAGPREQTLLPADSRSSLPHGITDNGTRKEGRRRRRGRKRKETAKDEGECVPSAEEVSIRVNTLYESGDPIGKKELGRCVVQWLKQGMHSMAIKYASTEMQNDGATFLLDGGSSEDNLGFVMLAQPYLSAIPMPKGQEALCLKASTHYPTLFDHFQRELRDVLLKQQNQGLISDWRTTQSWMLLKELANSAQHRAAARKPKAPTTHSTLGISLDKTRLMQTKIEDFVKKMSDLLHIERDAELEFTQEELNATPVMDGNSKKPLKPVEYLVTHGQSQQEQCDTICNLNVISSSTGLDGQHLVLFRVKDNHRLPPTTLSPGDMVCIRTCDNRGEITTSCMQGFIYNLGEDGCSITVTLKSRHGDPTFSKLFGKNVRIDRIQALADALTYERNCEALMLLQRKGLQKKNSSIGVVATLFGDKEDMMMMEQNNLADWGESTIHDDELLKKNKYDFDASQLKAITLGLNNKRPVLIIQGPPGTGKTGLLSYLIACAVRKGERVLVTAPSNAAVDNMVEKLSDTGLDTVRVGNPARISPSVASRSLGELVNRRLQKFTEEFERKKSDLRKDLKHCIQDDTLAAGIRQLLKQLGKNFKKKEKEIIREVLSNADVVLSTNIGAADPLVRRIGCFDLVIIDEAGQAIEPSCWIPILQGKRCILAGDQRQLAPVVLSREAMQGGLAMSLLERASSLHNELLTTKLTTQYRMHDSIASWASNEMYDGFLKSSPSVASHLLADYPFIKETWITRCAFLLLDTRMPYGSLNIDCEEHLDPAGTGSFYNNGEADVVSQHVLNLVQCGVSPTAIAVQSPYIAQVQLLRDRLEDYPEASGVEVSTIDSFQGREADAVVISMVRSNTLGAVGFLGDNRRMNVAITRARRHVALVCDSSTICNNAFLARLLRHIRQHGQVRHVEPGSFGGDSGLGYTPPALPSIS</sequence>
<dbReference type="InterPro" id="IPR041677">
    <property type="entry name" value="DNA2/NAM7_AAA_11"/>
</dbReference>
<evidence type="ECO:0000256" key="5">
    <source>
        <dbReference type="ARBA" id="ARBA00022840"/>
    </source>
</evidence>
<evidence type="ECO:0000313" key="9">
    <source>
        <dbReference type="EnsemblPlants" id="OBART09G01400.1"/>
    </source>
</evidence>
<evidence type="ECO:0000256" key="2">
    <source>
        <dbReference type="ARBA" id="ARBA00022741"/>
    </source>
</evidence>
<comment type="catalytic activity">
    <reaction evidence="6">
        <text>ATP + H2O = ADP + phosphate + H(+)</text>
        <dbReference type="Rhea" id="RHEA:13065"/>
        <dbReference type="ChEBI" id="CHEBI:15377"/>
        <dbReference type="ChEBI" id="CHEBI:15378"/>
        <dbReference type="ChEBI" id="CHEBI:30616"/>
        <dbReference type="ChEBI" id="CHEBI:43474"/>
        <dbReference type="ChEBI" id="CHEBI:456216"/>
        <dbReference type="EC" id="3.6.4.12"/>
    </reaction>
    <physiologicalReaction direction="left-to-right" evidence="6">
        <dbReference type="Rhea" id="RHEA:13066"/>
    </physiologicalReaction>
</comment>
<dbReference type="PaxDb" id="65489-OBART09G01400.1"/>
<dbReference type="InterPro" id="IPR047187">
    <property type="entry name" value="SF1_C_Upf1"/>
</dbReference>
<keyword evidence="4" id="KW-0347">Helicase</keyword>
<dbReference type="GO" id="GO:0003723">
    <property type="term" value="F:RNA binding"/>
    <property type="evidence" value="ECO:0007669"/>
    <property type="project" value="InterPro"/>
</dbReference>
<organism evidence="9">
    <name type="scientific">Oryza barthii</name>
    <dbReference type="NCBI Taxonomy" id="65489"/>
    <lineage>
        <taxon>Eukaryota</taxon>
        <taxon>Viridiplantae</taxon>
        <taxon>Streptophyta</taxon>
        <taxon>Embryophyta</taxon>
        <taxon>Tracheophyta</taxon>
        <taxon>Spermatophyta</taxon>
        <taxon>Magnoliopsida</taxon>
        <taxon>Liliopsida</taxon>
        <taxon>Poales</taxon>
        <taxon>Poaceae</taxon>
        <taxon>BOP clade</taxon>
        <taxon>Oryzoideae</taxon>
        <taxon>Oryzeae</taxon>
        <taxon>Oryzinae</taxon>
        <taxon>Oryza</taxon>
    </lineage>
</organism>
<dbReference type="InterPro" id="IPR027417">
    <property type="entry name" value="P-loop_NTPase"/>
</dbReference>
<accession>A0A0D3H3V1</accession>
<dbReference type="InterPro" id="IPR050534">
    <property type="entry name" value="Coronavir_polyprotein_1ab"/>
</dbReference>
<dbReference type="GO" id="GO:0043139">
    <property type="term" value="F:5'-3' DNA helicase activity"/>
    <property type="evidence" value="ECO:0007669"/>
    <property type="project" value="TreeGrafter"/>
</dbReference>
<dbReference type="PANTHER" id="PTHR43788:SF17">
    <property type="entry name" value="OS09G0130800 PROTEIN"/>
    <property type="match status" value="1"/>
</dbReference>
<dbReference type="eggNOG" id="KOG1803">
    <property type="taxonomic scope" value="Eukaryota"/>
</dbReference>
<evidence type="ECO:0000256" key="7">
    <source>
        <dbReference type="SAM" id="MobiDB-lite"/>
    </source>
</evidence>
<dbReference type="InterPro" id="IPR014001">
    <property type="entry name" value="Helicase_ATP-bd"/>
</dbReference>
<dbReference type="Pfam" id="PF21138">
    <property type="entry name" value="SMUBP-2_HCS1_1B"/>
    <property type="match status" value="1"/>
</dbReference>